<dbReference type="InterPro" id="IPR011256">
    <property type="entry name" value="Reg_factor_effector_dom_sf"/>
</dbReference>
<dbReference type="InterPro" id="IPR029442">
    <property type="entry name" value="GyrI-like"/>
</dbReference>
<dbReference type="Pfam" id="PF06445">
    <property type="entry name" value="GyrI-like"/>
    <property type="match status" value="1"/>
</dbReference>
<dbReference type="SUPFAM" id="SSF55136">
    <property type="entry name" value="Probable bacterial effector-binding domain"/>
    <property type="match status" value="1"/>
</dbReference>
<dbReference type="Gene3D" id="3.20.80.10">
    <property type="entry name" value="Regulatory factor, effector binding domain"/>
    <property type="match status" value="1"/>
</dbReference>
<evidence type="ECO:0000313" key="2">
    <source>
        <dbReference type="EMBL" id="MFD1862131.1"/>
    </source>
</evidence>
<protein>
    <submittedName>
        <fullName evidence="2">GyrI-like domain-containing protein</fullName>
    </submittedName>
</protein>
<evidence type="ECO:0000259" key="1">
    <source>
        <dbReference type="SMART" id="SM00871"/>
    </source>
</evidence>
<dbReference type="SMART" id="SM00871">
    <property type="entry name" value="AraC_E_bind"/>
    <property type="match status" value="1"/>
</dbReference>
<name>A0ABW4QEX7_9BACL</name>
<proteinExistence type="predicted"/>
<organism evidence="2 3">
    <name type="scientific">Planococcus chinensis</name>
    <dbReference type="NCBI Taxonomy" id="272917"/>
    <lineage>
        <taxon>Bacteria</taxon>
        <taxon>Bacillati</taxon>
        <taxon>Bacillota</taxon>
        <taxon>Bacilli</taxon>
        <taxon>Bacillales</taxon>
        <taxon>Caryophanaceae</taxon>
        <taxon>Planococcus</taxon>
    </lineage>
</organism>
<dbReference type="EMBL" id="JBHUFW010000004">
    <property type="protein sequence ID" value="MFD1862131.1"/>
    <property type="molecule type" value="Genomic_DNA"/>
</dbReference>
<accession>A0ABW4QEX7</accession>
<dbReference type="RefSeq" id="WP_204890822.1">
    <property type="nucleotide sequence ID" value="NZ_JBHUFW010000004.1"/>
</dbReference>
<dbReference type="InterPro" id="IPR010499">
    <property type="entry name" value="AraC_E-bd"/>
</dbReference>
<comment type="caution">
    <text evidence="2">The sequence shown here is derived from an EMBL/GenBank/DDBJ whole genome shotgun (WGS) entry which is preliminary data.</text>
</comment>
<sequence length="173" mass="19515">MAHKFSKGPGVEMKAEQPYVAIPIQVTLREWGMTAAMVPEVLDWIAKKGVKAVGAPFYRYWCLGGQDGEYALEVGVPVEHMVTGDDRVVASSIPGGSYAVAVHRGDPDMLHDSLEALERWALSEGLQFDKRWEEEEEIWNGRFEFYLIDSQNEPDPAKWEIELAFLLMRDEAA</sequence>
<evidence type="ECO:0000313" key="3">
    <source>
        <dbReference type="Proteomes" id="UP001597273"/>
    </source>
</evidence>
<gene>
    <name evidence="2" type="ORF">ACFSDB_04275</name>
</gene>
<dbReference type="Proteomes" id="UP001597273">
    <property type="component" value="Unassembled WGS sequence"/>
</dbReference>
<feature type="domain" description="AraC effector-binding" evidence="1">
    <location>
        <begin position="7"/>
        <end position="168"/>
    </location>
</feature>
<reference evidence="3" key="1">
    <citation type="journal article" date="2019" name="Int. J. Syst. Evol. Microbiol.">
        <title>The Global Catalogue of Microorganisms (GCM) 10K type strain sequencing project: providing services to taxonomists for standard genome sequencing and annotation.</title>
        <authorList>
            <consortium name="The Broad Institute Genomics Platform"/>
            <consortium name="The Broad Institute Genome Sequencing Center for Infectious Disease"/>
            <person name="Wu L."/>
            <person name="Ma J."/>
        </authorList>
    </citation>
    <scope>NUCLEOTIDE SEQUENCE [LARGE SCALE GENOMIC DNA]</scope>
    <source>
        <strain evidence="3">CGMCC 1.15475</strain>
    </source>
</reference>
<keyword evidence="3" id="KW-1185">Reference proteome</keyword>